<dbReference type="OMA" id="CWGVTAC"/>
<dbReference type="Proteomes" id="UP000515146">
    <property type="component" value="Unplaced"/>
</dbReference>
<dbReference type="GO" id="GO:0006287">
    <property type="term" value="P:base-excision repair, gap-filling"/>
    <property type="evidence" value="ECO:0007669"/>
    <property type="project" value="TreeGrafter"/>
</dbReference>
<evidence type="ECO:0000256" key="4">
    <source>
        <dbReference type="ARBA" id="ARBA00022932"/>
    </source>
</evidence>
<evidence type="ECO:0000256" key="2">
    <source>
        <dbReference type="ARBA" id="ARBA00022679"/>
    </source>
</evidence>
<evidence type="ECO:0000313" key="9">
    <source>
        <dbReference type="RefSeq" id="XP_027202875.1"/>
    </source>
</evidence>
<dbReference type="RefSeq" id="XP_027202875.1">
    <property type="nucleotide sequence ID" value="XM_027347074.1"/>
</dbReference>
<dbReference type="SMART" id="SM00486">
    <property type="entry name" value="POLBc"/>
    <property type="match status" value="1"/>
</dbReference>
<dbReference type="GO" id="GO:0006272">
    <property type="term" value="P:leading strand elongation"/>
    <property type="evidence" value="ECO:0007669"/>
    <property type="project" value="TreeGrafter"/>
</dbReference>
<keyword evidence="5" id="KW-0408">Iron</keyword>
<dbReference type="GO" id="GO:0008622">
    <property type="term" value="C:epsilon DNA polymerase complex"/>
    <property type="evidence" value="ECO:0007669"/>
    <property type="project" value="InterPro"/>
</dbReference>
<keyword evidence="5" id="KW-0411">Iron-sulfur</keyword>
<keyword evidence="5" id="KW-0238">DNA-binding</keyword>
<keyword evidence="2 5" id="KW-0808">Transferase</keyword>
<comment type="catalytic activity">
    <reaction evidence="5">
        <text>DNA(n) + a 2'-deoxyribonucleoside 5'-triphosphate = DNA(n+1) + diphosphate</text>
        <dbReference type="Rhea" id="RHEA:22508"/>
        <dbReference type="Rhea" id="RHEA-COMP:17339"/>
        <dbReference type="Rhea" id="RHEA-COMP:17340"/>
        <dbReference type="ChEBI" id="CHEBI:33019"/>
        <dbReference type="ChEBI" id="CHEBI:61560"/>
        <dbReference type="ChEBI" id="CHEBI:173112"/>
        <dbReference type="EC" id="2.7.7.7"/>
    </reaction>
</comment>
<dbReference type="OrthoDB" id="6476703at2759"/>
<keyword evidence="3 5" id="KW-0548">Nucleotidyltransferase</keyword>
<reference evidence="9" key="1">
    <citation type="submission" date="2025-08" db="UniProtKB">
        <authorList>
            <consortium name="RefSeq"/>
        </authorList>
    </citation>
    <scope>IDENTIFICATION</scope>
    <source>
        <strain evidence="9">Airmid</strain>
    </source>
</reference>
<evidence type="ECO:0000256" key="5">
    <source>
        <dbReference type="RuleBase" id="RU365029"/>
    </source>
</evidence>
<dbReference type="InterPro" id="IPR006172">
    <property type="entry name" value="DNA-dir_DNA_pol_B"/>
</dbReference>
<dbReference type="SUPFAM" id="SSF53098">
    <property type="entry name" value="Ribonuclease H-like"/>
    <property type="match status" value="1"/>
</dbReference>
<gene>
    <name evidence="9" type="primary">LOC113796777</name>
</gene>
<dbReference type="GO" id="GO:0008270">
    <property type="term" value="F:zinc ion binding"/>
    <property type="evidence" value="ECO:0007669"/>
    <property type="project" value="UniProtKB-KW"/>
</dbReference>
<feature type="domain" description="DNA-directed DNA polymerase family B exonuclease" evidence="6">
    <location>
        <begin position="42"/>
        <end position="272"/>
    </location>
</feature>
<dbReference type="Gene3D" id="3.30.420.10">
    <property type="entry name" value="Ribonuclease H-like superfamily/Ribonuclease H"/>
    <property type="match status" value="1"/>
</dbReference>
<dbReference type="Gene3D" id="3.90.1600.10">
    <property type="entry name" value="Palm domain of DNA polymerase"/>
    <property type="match status" value="1"/>
</dbReference>
<comment type="subcellular location">
    <subcellularLocation>
        <location evidence="5">Nucleus</location>
    </subcellularLocation>
</comment>
<dbReference type="InterPro" id="IPR029703">
    <property type="entry name" value="POL2"/>
</dbReference>
<keyword evidence="5" id="KW-0235">DNA replication</keyword>
<dbReference type="InParanoid" id="A0A6P6YC66"/>
<feature type="domain" description="DNA polymerase epsilon ,catalytic subunit A thumb" evidence="7">
    <location>
        <begin position="816"/>
        <end position="882"/>
    </location>
</feature>
<dbReference type="GO" id="GO:0045004">
    <property type="term" value="P:DNA replication proofreading"/>
    <property type="evidence" value="ECO:0007669"/>
    <property type="project" value="TreeGrafter"/>
</dbReference>
<evidence type="ECO:0000259" key="6">
    <source>
        <dbReference type="Pfam" id="PF03104"/>
    </source>
</evidence>
<dbReference type="PANTHER" id="PTHR10670">
    <property type="entry name" value="DNA POLYMERASE EPSILON CATALYTIC SUBUNIT A"/>
    <property type="match status" value="1"/>
</dbReference>
<dbReference type="InterPro" id="IPR006133">
    <property type="entry name" value="DNA-dir_DNA_pol_B_exonuc"/>
</dbReference>
<evidence type="ECO:0000256" key="3">
    <source>
        <dbReference type="ARBA" id="ARBA00022695"/>
    </source>
</evidence>
<dbReference type="InterPro" id="IPR042087">
    <property type="entry name" value="DNA_pol_B_thumb"/>
</dbReference>
<evidence type="ECO:0000256" key="1">
    <source>
        <dbReference type="ARBA" id="ARBA00005755"/>
    </source>
</evidence>
<comment type="function">
    <text evidence="5">DNA polymerase II participates in chromosomal DNA replication.</text>
</comment>
<keyword evidence="5" id="KW-0863">Zinc-finger</keyword>
<dbReference type="PANTHER" id="PTHR10670:SF0">
    <property type="entry name" value="DNA POLYMERASE EPSILON CATALYTIC SUBUNIT A"/>
    <property type="match status" value="1"/>
</dbReference>
<dbReference type="GO" id="GO:0003887">
    <property type="term" value="F:DNA-directed DNA polymerase activity"/>
    <property type="evidence" value="ECO:0007669"/>
    <property type="project" value="UniProtKB-KW"/>
</dbReference>
<dbReference type="GO" id="GO:0000166">
    <property type="term" value="F:nucleotide binding"/>
    <property type="evidence" value="ECO:0007669"/>
    <property type="project" value="InterPro"/>
</dbReference>
<dbReference type="GO" id="GO:0000278">
    <property type="term" value="P:mitotic cell cycle"/>
    <property type="evidence" value="ECO:0007669"/>
    <property type="project" value="TreeGrafter"/>
</dbReference>
<dbReference type="SUPFAM" id="SSF56672">
    <property type="entry name" value="DNA/RNA polymerases"/>
    <property type="match status" value="1"/>
</dbReference>
<dbReference type="GO" id="GO:0008310">
    <property type="term" value="F:single-stranded DNA 3'-5' DNA exonuclease activity"/>
    <property type="evidence" value="ECO:0007669"/>
    <property type="project" value="TreeGrafter"/>
</dbReference>
<name>A0A6P6YC66_DERPT</name>
<keyword evidence="5" id="KW-0862">Zinc</keyword>
<keyword evidence="4 5" id="KW-0239">DNA-directed DNA polymerase</keyword>
<dbReference type="InterPro" id="IPR043502">
    <property type="entry name" value="DNA/RNA_pol_sf"/>
</dbReference>
<dbReference type="AlphaFoldDB" id="A0A6P6YC66"/>
<dbReference type="Pfam" id="PF03104">
    <property type="entry name" value="DNA_pol_B_exo1"/>
    <property type="match status" value="1"/>
</dbReference>
<keyword evidence="5" id="KW-0479">Metal-binding</keyword>
<dbReference type="InterPro" id="IPR055191">
    <property type="entry name" value="POL2_thumb"/>
</dbReference>
<dbReference type="EC" id="2.7.7.7" evidence="5"/>
<dbReference type="GO" id="GO:0003677">
    <property type="term" value="F:DNA binding"/>
    <property type="evidence" value="ECO:0007669"/>
    <property type="project" value="UniProtKB-KW"/>
</dbReference>
<dbReference type="Gene3D" id="1.10.132.60">
    <property type="entry name" value="DNA polymerase family B, C-terminal domain"/>
    <property type="match status" value="1"/>
</dbReference>
<organism evidence="8 9">
    <name type="scientific">Dermatophagoides pteronyssinus</name>
    <name type="common">European house dust mite</name>
    <dbReference type="NCBI Taxonomy" id="6956"/>
    <lineage>
        <taxon>Eukaryota</taxon>
        <taxon>Metazoa</taxon>
        <taxon>Ecdysozoa</taxon>
        <taxon>Arthropoda</taxon>
        <taxon>Chelicerata</taxon>
        <taxon>Arachnida</taxon>
        <taxon>Acari</taxon>
        <taxon>Acariformes</taxon>
        <taxon>Sarcoptiformes</taxon>
        <taxon>Astigmata</taxon>
        <taxon>Psoroptidia</taxon>
        <taxon>Analgoidea</taxon>
        <taxon>Pyroglyphidae</taxon>
        <taxon>Dermatophagoidinae</taxon>
        <taxon>Dermatophagoides</taxon>
    </lineage>
</organism>
<accession>A0A6P6YC66</accession>
<keyword evidence="5" id="KW-0004">4Fe-4S</keyword>
<keyword evidence="8" id="KW-1185">Reference proteome</keyword>
<proteinExistence type="inferred from homology"/>
<evidence type="ECO:0000313" key="8">
    <source>
        <dbReference type="Proteomes" id="UP000515146"/>
    </source>
</evidence>
<dbReference type="GO" id="GO:0006297">
    <property type="term" value="P:nucleotide-excision repair, DNA gap filling"/>
    <property type="evidence" value="ECO:0007669"/>
    <property type="project" value="TreeGrafter"/>
</dbReference>
<comment type="similarity">
    <text evidence="1 5">Belongs to the DNA polymerase type-B family.</text>
</comment>
<dbReference type="InterPro" id="IPR036397">
    <property type="entry name" value="RNaseH_sf"/>
</dbReference>
<dbReference type="InterPro" id="IPR023211">
    <property type="entry name" value="DNA_pol_palm_dom_sf"/>
</dbReference>
<protein>
    <recommendedName>
        <fullName evidence="5">DNA polymerase epsilon catalytic subunit</fullName>
        <ecNumber evidence="5">2.7.7.7</ecNumber>
    </recommendedName>
</protein>
<evidence type="ECO:0000259" key="7">
    <source>
        <dbReference type="Pfam" id="PF22634"/>
    </source>
</evidence>
<dbReference type="InterPro" id="IPR012337">
    <property type="entry name" value="RNaseH-like_sf"/>
</dbReference>
<comment type="cofactor">
    <cofactor evidence="5">
        <name>[4Fe-4S] cluster</name>
        <dbReference type="ChEBI" id="CHEBI:49883"/>
    </cofactor>
</comment>
<keyword evidence="5" id="KW-0539">Nucleus</keyword>
<sequence length="903" mass="105675">MDLLSPLDKLWGIREWTNSHSGMNGFLLALVEDKYNLGNISEHDIEHSTKHMITNNMLTARWYKIESKQLINNFIALDAPEYLNLINSFFPSIKHNADLDTTVPNLEFLSWDIETFKKPLLFPDASKDPIMSIAYKCYKGLFLLVNREFYSENIDNFYFEKNEYCRVYNFNDEKSMLAFFLEHVRIYCKPHIIISYNGDVFDFPYLDQRCSVNGLSLCAQWGFTEHKPYSEKPLVEKSLIHYLSPFVIHIDCLKWVKRDSYLPQGSRGLKAVSRIKLNYECCEVAPELMVEYCRTKPQTMAEYNASDAVVTFALYEKYIHNFILALASIIPLNIDNILRKGAGSLCETLLMKMAVNSNVVIPCKTNDADDSWYDDEYYLINETYVGGSVEQMRTGVFKHDIKETFTIDPKVIDKLIDELDLTFMTFLQEEINPSNNIVSTNWDSIKVEITEKLNLLKSLRQFDMEPLIYHFDVGAMYPNIILTNRLQPYAIIDDQKCSKCVYSDEQQYCKKKMNWIRKSSMINLERHIVEQVEQSLKSQLFEDETKLTKNDTNTVPYYSLPVRKRKEIKVQKLKFLSAQLNKNKSQKKYEELLEANVCQRSNDFYIETVRAFRDRRMIYKKLKKESEKKLKTCDLEEQKKYENLVILYESLQLAHKCVLNSFYGYVMKRSARWHSIEMAALVTYVGGNIIKTAKNICMGVGLPLELDTDGIWTLLPKIFPTDYNVELKEEKLKFSYVCSMFNSETAKYFTNHNYHYFDKTKFVRTKVNSIFFEIDGPYQAMFLPASEKADKQLKKRYVVYDFKNKIVELKGFELKRRGELEMLKIFQKSIFPMYISGSCKEEIFSNLAKVAENWIRFIMSKGRNSTYKKIVLDLLTESVTVEFTPKAGKTCNSNCALRMIGRK</sequence>
<dbReference type="GO" id="GO:0051539">
    <property type="term" value="F:4 iron, 4 sulfur cluster binding"/>
    <property type="evidence" value="ECO:0007669"/>
    <property type="project" value="UniProtKB-KW"/>
</dbReference>
<dbReference type="Pfam" id="PF22634">
    <property type="entry name" value="POL2_thumb"/>
    <property type="match status" value="1"/>
</dbReference>
<dbReference type="KEGG" id="dpte:113796777"/>